<dbReference type="Proteomes" id="UP000297540">
    <property type="component" value="Unassembled WGS sequence"/>
</dbReference>
<evidence type="ECO:0000256" key="1">
    <source>
        <dbReference type="SAM" id="MobiDB-lite"/>
    </source>
</evidence>
<accession>A0A4Y8S4A0</accession>
<gene>
    <name evidence="2" type="ORF">E2R66_26060</name>
</gene>
<evidence type="ECO:0000313" key="3">
    <source>
        <dbReference type="Proteomes" id="UP000297540"/>
    </source>
</evidence>
<feature type="compositionally biased region" description="Low complexity" evidence="1">
    <location>
        <begin position="68"/>
        <end position="98"/>
    </location>
</feature>
<protein>
    <submittedName>
        <fullName evidence="2">Uncharacterized protein</fullName>
    </submittedName>
</protein>
<name>A0A4Y8S4A0_9SPHI</name>
<feature type="region of interest" description="Disordered" evidence="1">
    <location>
        <begin position="67"/>
        <end position="103"/>
    </location>
</feature>
<proteinExistence type="predicted"/>
<comment type="caution">
    <text evidence="2">The sequence shown here is derived from an EMBL/GenBank/DDBJ whole genome shotgun (WGS) entry which is preliminary data.</text>
</comment>
<sequence>MRFKVKTCPSGRAPATFIISAKRPLAIIAAVSTFAVLELESACLTCDPMEAFIAHTISYSNIRKRNNNELNNIKRNNNNKTRSKNKTNSNKTTNVIPHKIPPSKKHKLFSLPNVFY</sequence>
<dbReference type="AlphaFoldDB" id="A0A4Y8S4A0"/>
<organism evidence="2 3">
    <name type="scientific">Mucilaginibacter psychrotolerans</name>
    <dbReference type="NCBI Taxonomy" id="1524096"/>
    <lineage>
        <taxon>Bacteria</taxon>
        <taxon>Pseudomonadati</taxon>
        <taxon>Bacteroidota</taxon>
        <taxon>Sphingobacteriia</taxon>
        <taxon>Sphingobacteriales</taxon>
        <taxon>Sphingobacteriaceae</taxon>
        <taxon>Mucilaginibacter</taxon>
    </lineage>
</organism>
<reference evidence="2 3" key="1">
    <citation type="journal article" date="2017" name="Int. J. Syst. Evol. Microbiol.">
        <title>Mucilaginibacterpsychrotolerans sp. nov., isolated from peatlands.</title>
        <authorList>
            <person name="Deng Y."/>
            <person name="Shen L."/>
            <person name="Xu B."/>
            <person name="Liu Y."/>
            <person name="Gu Z."/>
            <person name="Liu H."/>
            <person name="Zhou Y."/>
        </authorList>
    </citation>
    <scope>NUCLEOTIDE SEQUENCE [LARGE SCALE GENOMIC DNA]</scope>
    <source>
        <strain evidence="2 3">NH7-4</strain>
    </source>
</reference>
<dbReference type="EMBL" id="SOZE01000046">
    <property type="protein sequence ID" value="TFF33400.1"/>
    <property type="molecule type" value="Genomic_DNA"/>
</dbReference>
<keyword evidence="3" id="KW-1185">Reference proteome</keyword>
<dbReference type="RefSeq" id="WP_133236430.1">
    <property type="nucleotide sequence ID" value="NZ_SOZE01000046.1"/>
</dbReference>
<evidence type="ECO:0000313" key="2">
    <source>
        <dbReference type="EMBL" id="TFF33400.1"/>
    </source>
</evidence>